<name>A0A7D9D2T0_9GAMM</name>
<gene>
    <name evidence="3" type="ORF">JTBM06_V1_70021</name>
</gene>
<dbReference type="Pfam" id="PF00534">
    <property type="entry name" value="Glycos_transf_1"/>
    <property type="match status" value="1"/>
</dbReference>
<evidence type="ECO:0000259" key="1">
    <source>
        <dbReference type="Pfam" id="PF00534"/>
    </source>
</evidence>
<dbReference type="PANTHER" id="PTHR45947:SF3">
    <property type="entry name" value="SULFOQUINOVOSYL TRANSFERASE SQD2"/>
    <property type="match status" value="1"/>
</dbReference>
<dbReference type="PANTHER" id="PTHR45947">
    <property type="entry name" value="SULFOQUINOVOSYL TRANSFERASE SQD2"/>
    <property type="match status" value="1"/>
</dbReference>
<reference evidence="3" key="1">
    <citation type="submission" date="2019-07" db="EMBL/GenBank/DDBJ databases">
        <authorList>
            <person name="Weber M."/>
            <person name="Kostadinov I."/>
            <person name="Kostadinov D I."/>
        </authorList>
    </citation>
    <scope>NUCLEOTIDE SEQUENCE</scope>
    <source>
        <strain evidence="3">Gfbio:sag-sample-m06:053724c1-46a9-4a36-b237-ea2bf867836b</strain>
    </source>
</reference>
<accession>A0A7D9D2T0</accession>
<sequence length="396" mass="44052">MKVLLLNYEFPPAGGGAGYATKNIARCLHGMGIAVEILTARIEGKNDVIDLDGVSVHRVISWRQGLHDCGLRGAYTYVMAAALKRRKLHAQNRYDLEHFFFSLPTGLLSLLPGPRRPVPSVVSIRGSDVPGYDPFNRKVEIIHSVTKPVTRQIWRRADKVVSLSEALANIARDTSPNIDYDIIPNGVDEVHFAPPKSREESPRLRLVTVARLLERKGIQVIIEAFAKPEKLPAELTIVGTGSFEETLREQVDAMGIHDRVHFSGYIANDKLPELYHKMDAFVLPSETESFGLVFTEAMSCELPILASNVGGIPETVRNGVDGLLCPAGRPDLLRANIEVMIENRDARVGMGKSGRRRVLNHYTWNKVAQRYLDTYMSVLNPDSSPGRISEKVERAR</sequence>
<protein>
    <submittedName>
        <fullName evidence="3">Putative Glycosyltransferase</fullName>
    </submittedName>
</protein>
<dbReference type="GO" id="GO:0016757">
    <property type="term" value="F:glycosyltransferase activity"/>
    <property type="evidence" value="ECO:0007669"/>
    <property type="project" value="InterPro"/>
</dbReference>
<feature type="domain" description="Glycosyl transferase family 1" evidence="1">
    <location>
        <begin position="196"/>
        <end position="356"/>
    </location>
</feature>
<dbReference type="SUPFAM" id="SSF53756">
    <property type="entry name" value="UDP-Glycosyltransferase/glycogen phosphorylase"/>
    <property type="match status" value="1"/>
</dbReference>
<evidence type="ECO:0000313" key="3">
    <source>
        <dbReference type="EMBL" id="VUX55666.1"/>
    </source>
</evidence>
<dbReference type="InterPro" id="IPR001296">
    <property type="entry name" value="Glyco_trans_1"/>
</dbReference>
<feature type="domain" description="Glycosyltransferase subfamily 4-like N-terminal" evidence="2">
    <location>
        <begin position="15"/>
        <end position="186"/>
    </location>
</feature>
<dbReference type="AlphaFoldDB" id="A0A7D9D2T0"/>
<dbReference type="InterPro" id="IPR050194">
    <property type="entry name" value="Glycosyltransferase_grp1"/>
</dbReference>
<dbReference type="Gene3D" id="3.40.50.2000">
    <property type="entry name" value="Glycogen Phosphorylase B"/>
    <property type="match status" value="2"/>
</dbReference>
<organism evidence="3">
    <name type="scientific">uncultured Woeseiaceae bacterium</name>
    <dbReference type="NCBI Taxonomy" id="1983305"/>
    <lineage>
        <taxon>Bacteria</taxon>
        <taxon>Pseudomonadati</taxon>
        <taxon>Pseudomonadota</taxon>
        <taxon>Gammaproteobacteria</taxon>
        <taxon>Woeseiales</taxon>
        <taxon>Woeseiaceae</taxon>
        <taxon>environmental samples</taxon>
    </lineage>
</organism>
<evidence type="ECO:0000259" key="2">
    <source>
        <dbReference type="Pfam" id="PF13579"/>
    </source>
</evidence>
<proteinExistence type="predicted"/>
<dbReference type="Pfam" id="PF13579">
    <property type="entry name" value="Glyco_trans_4_4"/>
    <property type="match status" value="1"/>
</dbReference>
<dbReference type="EMBL" id="LR633967">
    <property type="protein sequence ID" value="VUX55666.1"/>
    <property type="molecule type" value="Genomic_DNA"/>
</dbReference>
<dbReference type="InterPro" id="IPR028098">
    <property type="entry name" value="Glyco_trans_4-like_N"/>
</dbReference>
<keyword evidence="3" id="KW-0808">Transferase</keyword>
<dbReference type="CDD" id="cd03801">
    <property type="entry name" value="GT4_PimA-like"/>
    <property type="match status" value="1"/>
</dbReference>